<reference evidence="3 4" key="1">
    <citation type="submission" date="2018-11" db="EMBL/GenBank/DDBJ databases">
        <authorList>
            <person name="Li F."/>
        </authorList>
    </citation>
    <scope>NUCLEOTIDE SEQUENCE [LARGE SCALE GENOMIC DNA]</scope>
    <source>
        <strain evidence="3 4">Gsoil 818</strain>
    </source>
</reference>
<accession>A0A3N0GVQ7</accession>
<dbReference type="EMBL" id="RJSF01000011">
    <property type="protein sequence ID" value="RNM16238.1"/>
    <property type="molecule type" value="Genomic_DNA"/>
</dbReference>
<protein>
    <recommendedName>
        <fullName evidence="5">CHAP domain-containing protein</fullName>
    </recommendedName>
</protein>
<proteinExistence type="predicted"/>
<sequence>MSTRHTSPLPRRFGVALGAGLVASAALAVPSVASAAPAPLSITMPATGASTCTVAVITSSGKVLAQRSVQGLPRRMVVKAPGTTKHTAHRGERLQVRCGSVTLRRRVPAHVYVRLAAVKIGRLPLLPGESAYPISNGFAAPLGEQLGAGSYDNAAIAREGLSHLGQYLYTPGSLDHGQCKQAVNDWVYVASGHTQRLGGDYYENYAANGGVRVSRDNVAVGDIIQLTNPRDHANYYWPMHTAVILGHTAGSNSFDVVDSNYVAPDTVGRHSWDPYASAARAGLEVTIWRMGTVMAAPTPTPTPAPTPTPTPAPAPTWSETTGGAAHTWTNYTNAGGTEGPTIAGYTTVQIACKVTGFKVADGNTWWYRIASSPWNGAYYVSADAFYNNGQTSGSLLGTPFVDPNVPNC</sequence>
<feature type="signal peptide" evidence="2">
    <location>
        <begin position="1"/>
        <end position="35"/>
    </location>
</feature>
<keyword evidence="4" id="KW-1185">Reference proteome</keyword>
<organism evidence="3 4">
    <name type="scientific">Nocardioides pocheonensis</name>
    <dbReference type="NCBI Taxonomy" id="661485"/>
    <lineage>
        <taxon>Bacteria</taxon>
        <taxon>Bacillati</taxon>
        <taxon>Actinomycetota</taxon>
        <taxon>Actinomycetes</taxon>
        <taxon>Propionibacteriales</taxon>
        <taxon>Nocardioidaceae</taxon>
        <taxon>Nocardioides</taxon>
    </lineage>
</organism>
<feature type="chain" id="PRO_5017971691" description="CHAP domain-containing protein" evidence="2">
    <location>
        <begin position="36"/>
        <end position="408"/>
    </location>
</feature>
<evidence type="ECO:0008006" key="5">
    <source>
        <dbReference type="Google" id="ProtNLM"/>
    </source>
</evidence>
<keyword evidence="2" id="KW-0732">Signal</keyword>
<evidence type="ECO:0000256" key="1">
    <source>
        <dbReference type="SAM" id="MobiDB-lite"/>
    </source>
</evidence>
<feature type="region of interest" description="Disordered" evidence="1">
    <location>
        <begin position="298"/>
        <end position="325"/>
    </location>
</feature>
<dbReference type="Proteomes" id="UP000279994">
    <property type="component" value="Unassembled WGS sequence"/>
</dbReference>
<name>A0A3N0GVQ7_9ACTN</name>
<evidence type="ECO:0000256" key="2">
    <source>
        <dbReference type="SAM" id="SignalP"/>
    </source>
</evidence>
<gene>
    <name evidence="3" type="ORF">EFL26_05620</name>
</gene>
<feature type="compositionally biased region" description="Pro residues" evidence="1">
    <location>
        <begin position="298"/>
        <end position="314"/>
    </location>
</feature>
<dbReference type="AlphaFoldDB" id="A0A3N0GVQ7"/>
<dbReference type="OrthoDB" id="4337035at2"/>
<comment type="caution">
    <text evidence="3">The sequence shown here is derived from an EMBL/GenBank/DDBJ whole genome shotgun (WGS) entry which is preliminary data.</text>
</comment>
<dbReference type="InterPro" id="IPR006311">
    <property type="entry name" value="TAT_signal"/>
</dbReference>
<evidence type="ECO:0000313" key="3">
    <source>
        <dbReference type="EMBL" id="RNM16238.1"/>
    </source>
</evidence>
<dbReference type="RefSeq" id="WP_123221926.1">
    <property type="nucleotide sequence ID" value="NZ_RJSF01000011.1"/>
</dbReference>
<evidence type="ECO:0000313" key="4">
    <source>
        <dbReference type="Proteomes" id="UP000279994"/>
    </source>
</evidence>
<dbReference type="PROSITE" id="PS51318">
    <property type="entry name" value="TAT"/>
    <property type="match status" value="1"/>
</dbReference>